<feature type="domain" description="Fe/B12 periplasmic-binding" evidence="4">
    <location>
        <begin position="63"/>
        <end position="317"/>
    </location>
</feature>
<dbReference type="GO" id="GO:0071281">
    <property type="term" value="P:cellular response to iron ion"/>
    <property type="evidence" value="ECO:0007669"/>
    <property type="project" value="TreeGrafter"/>
</dbReference>
<evidence type="ECO:0000313" key="5">
    <source>
        <dbReference type="EMBL" id="NEX78105.1"/>
    </source>
</evidence>
<dbReference type="InterPro" id="IPR050902">
    <property type="entry name" value="ABC_Transporter_SBP"/>
</dbReference>
<dbReference type="PANTHER" id="PTHR30535">
    <property type="entry name" value="VITAMIN B12-BINDING PROTEIN"/>
    <property type="match status" value="1"/>
</dbReference>
<keyword evidence="6" id="KW-1185">Reference proteome</keyword>
<dbReference type="PANTHER" id="PTHR30535:SF34">
    <property type="entry name" value="MOLYBDATE-BINDING PROTEIN MOLA"/>
    <property type="match status" value="1"/>
</dbReference>
<dbReference type="FunFam" id="3.40.50.1980:FF:000035">
    <property type="entry name" value="Iron ABC transporter substrate-binding protein"/>
    <property type="match status" value="1"/>
</dbReference>
<evidence type="ECO:0000256" key="2">
    <source>
        <dbReference type="ARBA" id="ARBA00022729"/>
    </source>
</evidence>
<dbReference type="PROSITE" id="PS51257">
    <property type="entry name" value="PROKAR_LIPOPROTEIN"/>
    <property type="match status" value="1"/>
</dbReference>
<dbReference type="InterPro" id="IPR054828">
    <property type="entry name" value="Vit_B12_bind_prot"/>
</dbReference>
<keyword evidence="3" id="KW-0175">Coiled coil</keyword>
<sequence length="319" mass="35340">MKRFFGFLLVLILTIGGLAGCGESKEQVQKEKNVEEKAEVKDFPVSMKDASDQVVKIEKKPEKIVSLIPSNTEIAFALGLGDEVVGVSDFDNYPEEAAKKEKIGGTEINLEKIISLKPDLVLAHASTALNSEAALQQLKDVGIPVLVVNDAQNFEHVYDSIKMIGKATGESENAEKLIADMKKRLADLKTKVAEIKEKKKVLIEVSPAPEIYTTGNNTFMNEMLSWINAENIAADQEGWIKMDQEAMIQKNPDVIITTYGYYVENSAEQVLSRKGWENVTAIKNKQVIDIHSDRVTRSGPRIVEGVEDLAKAIYPEVFN</sequence>
<name>A0A6B3TME2_9BACI</name>
<dbReference type="AlphaFoldDB" id="A0A6B3TME2"/>
<keyword evidence="2" id="KW-0732">Signal</keyword>
<accession>A0A6B3TME2</accession>
<dbReference type="PROSITE" id="PS50983">
    <property type="entry name" value="FE_B12_PBP"/>
    <property type="match status" value="1"/>
</dbReference>
<feature type="coiled-coil region" evidence="3">
    <location>
        <begin position="164"/>
        <end position="205"/>
    </location>
</feature>
<organism evidence="5 6">
    <name type="scientific">Neobacillus thermocopriae</name>
    <dbReference type="NCBI Taxonomy" id="1215031"/>
    <lineage>
        <taxon>Bacteria</taxon>
        <taxon>Bacillati</taxon>
        <taxon>Bacillota</taxon>
        <taxon>Bacilli</taxon>
        <taxon>Bacillales</taxon>
        <taxon>Bacillaceae</taxon>
        <taxon>Neobacillus</taxon>
    </lineage>
</organism>
<gene>
    <name evidence="5" type="ORF">G4Z05_04270</name>
</gene>
<dbReference type="EMBL" id="JAAIUV010000004">
    <property type="protein sequence ID" value="NEX78105.1"/>
    <property type="molecule type" value="Genomic_DNA"/>
</dbReference>
<dbReference type="Pfam" id="PF01497">
    <property type="entry name" value="Peripla_BP_2"/>
    <property type="match status" value="1"/>
</dbReference>
<dbReference type="CDD" id="cd01143">
    <property type="entry name" value="YvrC"/>
    <property type="match status" value="1"/>
</dbReference>
<comment type="caution">
    <text evidence="5">The sequence shown here is derived from an EMBL/GenBank/DDBJ whole genome shotgun (WGS) entry which is preliminary data.</text>
</comment>
<dbReference type="InterPro" id="IPR002491">
    <property type="entry name" value="ABC_transptr_periplasmic_BD"/>
</dbReference>
<protein>
    <submittedName>
        <fullName evidence="5">ABC transporter substrate-binding protein</fullName>
    </submittedName>
</protein>
<evidence type="ECO:0000259" key="4">
    <source>
        <dbReference type="PROSITE" id="PS50983"/>
    </source>
</evidence>
<dbReference type="Gene3D" id="3.40.50.1980">
    <property type="entry name" value="Nitrogenase molybdenum iron protein domain"/>
    <property type="match status" value="2"/>
</dbReference>
<dbReference type="NCBIfam" id="NF038402">
    <property type="entry name" value="TroA_like"/>
    <property type="match status" value="1"/>
</dbReference>
<reference evidence="5" key="1">
    <citation type="submission" date="2020-02" db="EMBL/GenBank/DDBJ databases">
        <title>Bacillus sedimentmangrovi sp. nov., isolated from sediment of the mangrove ecosystem.</title>
        <authorList>
            <person name="Liu G."/>
        </authorList>
    </citation>
    <scope>NUCLEOTIDE SEQUENCE [LARGE SCALE GENOMIC DNA]</scope>
    <source>
        <strain evidence="5">SgZ-7</strain>
    </source>
</reference>
<dbReference type="RefSeq" id="WP_163250615.1">
    <property type="nucleotide sequence ID" value="NZ_JAAIUV010000004.1"/>
</dbReference>
<evidence type="ECO:0000256" key="3">
    <source>
        <dbReference type="SAM" id="Coils"/>
    </source>
</evidence>
<dbReference type="Proteomes" id="UP000481621">
    <property type="component" value="Unassembled WGS sequence"/>
</dbReference>
<evidence type="ECO:0000313" key="6">
    <source>
        <dbReference type="Proteomes" id="UP000481621"/>
    </source>
</evidence>
<evidence type="ECO:0000256" key="1">
    <source>
        <dbReference type="ARBA" id="ARBA00008814"/>
    </source>
</evidence>
<dbReference type="SUPFAM" id="SSF53807">
    <property type="entry name" value="Helical backbone' metal receptor"/>
    <property type="match status" value="1"/>
</dbReference>
<comment type="similarity">
    <text evidence="1">Belongs to the bacterial solute-binding protein 8 family.</text>
</comment>
<proteinExistence type="inferred from homology"/>